<feature type="region of interest" description="Disordered" evidence="1">
    <location>
        <begin position="121"/>
        <end position="175"/>
    </location>
</feature>
<evidence type="ECO:0000313" key="2">
    <source>
        <dbReference type="EMBL" id="ORY49655.1"/>
    </source>
</evidence>
<accession>A0A1Y2CTH2</accession>
<comment type="caution">
    <text evidence="2">The sequence shown here is derived from an EMBL/GenBank/DDBJ whole genome shotgun (WGS) entry which is preliminary data.</text>
</comment>
<reference evidence="2 3" key="1">
    <citation type="submission" date="2016-08" db="EMBL/GenBank/DDBJ databases">
        <title>A Parts List for Fungal Cellulosomes Revealed by Comparative Genomics.</title>
        <authorList>
            <consortium name="DOE Joint Genome Institute"/>
            <person name="Haitjema C.H."/>
            <person name="Gilmore S.P."/>
            <person name="Henske J.K."/>
            <person name="Solomon K.V."/>
            <person name="De Groot R."/>
            <person name="Kuo A."/>
            <person name="Mondo S.J."/>
            <person name="Salamov A.A."/>
            <person name="Labutti K."/>
            <person name="Zhao Z."/>
            <person name="Chiniquy J."/>
            <person name="Barry K."/>
            <person name="Brewer H.M."/>
            <person name="Purvine S.O."/>
            <person name="Wright A.T."/>
            <person name="Boxma B."/>
            <person name="Van Alen T."/>
            <person name="Hackstein J.H."/>
            <person name="Baker S.E."/>
            <person name="Grigoriev I.V."/>
            <person name="O'Malley M.A."/>
        </authorList>
    </citation>
    <scope>NUCLEOTIDE SEQUENCE [LARGE SCALE GENOMIC DNA]</scope>
    <source>
        <strain evidence="2 3">G1</strain>
    </source>
</reference>
<dbReference type="EMBL" id="MCOG01000099">
    <property type="protein sequence ID" value="ORY49655.1"/>
    <property type="molecule type" value="Genomic_DNA"/>
</dbReference>
<evidence type="ECO:0000256" key="1">
    <source>
        <dbReference type="SAM" id="MobiDB-lite"/>
    </source>
</evidence>
<dbReference type="Proteomes" id="UP000193920">
    <property type="component" value="Unassembled WGS sequence"/>
</dbReference>
<feature type="compositionally biased region" description="Low complexity" evidence="1">
    <location>
        <begin position="121"/>
        <end position="169"/>
    </location>
</feature>
<dbReference type="AlphaFoldDB" id="A0A1Y2CTH2"/>
<dbReference type="OrthoDB" id="10416778at2759"/>
<proteinExistence type="predicted"/>
<keyword evidence="3" id="KW-1185">Reference proteome</keyword>
<name>A0A1Y2CTH2_9FUNG</name>
<organism evidence="2 3">
    <name type="scientific">Neocallimastix californiae</name>
    <dbReference type="NCBI Taxonomy" id="1754190"/>
    <lineage>
        <taxon>Eukaryota</taxon>
        <taxon>Fungi</taxon>
        <taxon>Fungi incertae sedis</taxon>
        <taxon>Chytridiomycota</taxon>
        <taxon>Chytridiomycota incertae sedis</taxon>
        <taxon>Neocallimastigomycetes</taxon>
        <taxon>Neocallimastigales</taxon>
        <taxon>Neocallimastigaceae</taxon>
        <taxon>Neocallimastix</taxon>
    </lineage>
</organism>
<gene>
    <name evidence="2" type="ORF">LY90DRAFT_702987</name>
</gene>
<sequence length="175" mass="20816">MKDDMYSRLNSLIKFELVAHKKKPGPTEEFDRSENGPLYGLKGVPFKLLNQPPVNVTLNPQFPKIVNYERKNTYDYDSWNDRVINISDIKKRRYRRHKIYVRDAYGNYILQSDLWKYQPSSNKNNFNNNRRGGFNRGRFNNSNNNNGKFKRNNFGNKPFFKGNKFPNKNNNKKPN</sequence>
<protein>
    <submittedName>
        <fullName evidence="2">Uncharacterized protein</fullName>
    </submittedName>
</protein>
<evidence type="ECO:0000313" key="3">
    <source>
        <dbReference type="Proteomes" id="UP000193920"/>
    </source>
</evidence>